<reference evidence="8 9" key="1">
    <citation type="submission" date="2023-12" db="EMBL/GenBank/DDBJ databases">
        <title>Amycolatopsis sp. V23-08.</title>
        <authorList>
            <person name="Somphong A."/>
        </authorList>
    </citation>
    <scope>NUCLEOTIDE SEQUENCE [LARGE SCALE GENOMIC DNA]</scope>
    <source>
        <strain evidence="8 9">V23-08</strain>
    </source>
</reference>
<keyword evidence="3 5" id="KW-0378">Hydrolase</keyword>
<dbReference type="PANTHER" id="PTHR43399:SF4">
    <property type="entry name" value="CELL WALL-ASSOCIATED PROTEASE"/>
    <property type="match status" value="1"/>
</dbReference>
<dbReference type="Gene3D" id="3.40.50.200">
    <property type="entry name" value="Peptidase S8/S53 domain"/>
    <property type="match status" value="1"/>
</dbReference>
<dbReference type="InterPro" id="IPR036852">
    <property type="entry name" value="Peptidase_S8/S53_dom_sf"/>
</dbReference>
<comment type="similarity">
    <text evidence="1 5 6">Belongs to the peptidase S8 family.</text>
</comment>
<proteinExistence type="inferred from homology"/>
<dbReference type="PANTHER" id="PTHR43399">
    <property type="entry name" value="SUBTILISIN-RELATED"/>
    <property type="match status" value="1"/>
</dbReference>
<sequence length="1075" mass="112260">MITPVDLDQQEEQMILEPRRVLAVAVVLAAGLTGPGPQAGAAQPFAGPGVQRTVTLVTGDHVVLDVSGAARVRAAAGREKVGFLTQKDVDGDVHVTPFDALADVRAGRLDPRLFDVTRLLAGGYGDDARPDIPLIVTHPAGLRAVAAAQVVRELPSVRATAVKTAKGPAFWAGRDPSAGKIWLDGPVHAALDRSVPQIGAPAAWQAGYTGKGTTVAILDTGIDATHPDLADAVAQARDFTASASGTTDRYGHGTHVASIVTGNNAKYTGVAPDTKLMIGKVLDDTGSGEESEILAGMEWAATGGAQVINMSLGDYTPSDGTDLLSQALDSLTEQTGALFVVAAGNNGKTPGSPAAARDALTVGAVDHDDHLADFSSRGPRKGDNGIKPEITAPGVDIAAAMAKDSALAKTLPHADDTHLIMSGTSMATPHVTGAAAILAGEHPDWKAPQLKAALVESAKPDPARTVFEQGGGRVDVAKAVTDTLIATPATLNDGVQQWPHADDQPVRNVVTYHNYGTTPVTVNVTADLKDPAGKPAPAGMFTLSAPALTVAPGADAPITLTADTKVDGPDGIYTGVLTAGPVRVPVSLTREPESYDVRFGFLGTDGKPTADYAYRLVDTQQAVQYVPYDASGSVGFRVPKGHYYFESQVATGTGLAVTIEPDLDVSKPVTLTVDPRTAKPAGLVLDNPKLTAFEKSVDFARTTVWGGTDALATEIQPGAFGDVLVNRSATTAPGQFRYSVGGRFAVPDAQGRFDATPSLYNVRADTDGRLPADPVLRVRDRDLVHVHSVQAAAEPGTVGTREGVITKPLPYTLEEYYSPETPWLNFFQVTKADGTYVNQLFSSAPKVYPRVRETTDSYGRAVFGPDFPANPGNPARYASRRGDTLVFQIPQLSDATRDMEGFGVHTGTAVLYRDGVQVGTGPDSSGGLFAVPPGPGRFRLHTEMTRPSPLSSKVVADYTFASDTVTGTAAQRLPLMAIKFAPALNARNEASAFLPTLVPIGFSHNAGGTVTPTAIQVSHDHGASWTPAPLAQLGGRWYTVLPHPWGAKSVSLRGTATDGAGNSVTETIVDAFVLR</sequence>
<evidence type="ECO:0000313" key="9">
    <source>
        <dbReference type="Proteomes" id="UP001304298"/>
    </source>
</evidence>
<dbReference type="RefSeq" id="WP_323330039.1">
    <property type="nucleotide sequence ID" value="NZ_JAYFSI010000005.1"/>
</dbReference>
<keyword evidence="9" id="KW-1185">Reference proteome</keyword>
<dbReference type="InterPro" id="IPR023827">
    <property type="entry name" value="Peptidase_S8_Asp-AS"/>
</dbReference>
<feature type="active site" description="Charge relay system" evidence="5">
    <location>
        <position position="219"/>
    </location>
</feature>
<evidence type="ECO:0000256" key="4">
    <source>
        <dbReference type="ARBA" id="ARBA00022825"/>
    </source>
</evidence>
<evidence type="ECO:0000256" key="2">
    <source>
        <dbReference type="ARBA" id="ARBA00022670"/>
    </source>
</evidence>
<evidence type="ECO:0000256" key="6">
    <source>
        <dbReference type="RuleBase" id="RU003355"/>
    </source>
</evidence>
<dbReference type="PROSITE" id="PS51892">
    <property type="entry name" value="SUBTILASE"/>
    <property type="match status" value="1"/>
</dbReference>
<evidence type="ECO:0000259" key="7">
    <source>
        <dbReference type="Pfam" id="PF00082"/>
    </source>
</evidence>
<dbReference type="PRINTS" id="PR00723">
    <property type="entry name" value="SUBTILISIN"/>
</dbReference>
<keyword evidence="4 5" id="KW-0720">Serine protease</keyword>
<evidence type="ECO:0000256" key="5">
    <source>
        <dbReference type="PROSITE-ProRule" id="PRU01240"/>
    </source>
</evidence>
<keyword evidence="2 5" id="KW-0645">Protease</keyword>
<dbReference type="InterPro" id="IPR051048">
    <property type="entry name" value="Peptidase_S8/S53_subtilisin"/>
</dbReference>
<evidence type="ECO:0000256" key="1">
    <source>
        <dbReference type="ARBA" id="ARBA00011073"/>
    </source>
</evidence>
<evidence type="ECO:0000313" key="8">
    <source>
        <dbReference type="EMBL" id="MEA5362514.1"/>
    </source>
</evidence>
<dbReference type="SUPFAM" id="SSF52743">
    <property type="entry name" value="Subtilisin-like"/>
    <property type="match status" value="1"/>
</dbReference>
<dbReference type="InterPro" id="IPR015500">
    <property type="entry name" value="Peptidase_S8_subtilisin-rel"/>
</dbReference>
<dbReference type="PROSITE" id="PS00137">
    <property type="entry name" value="SUBTILASE_HIS"/>
    <property type="match status" value="1"/>
</dbReference>
<feature type="active site" description="Charge relay system" evidence="5">
    <location>
        <position position="252"/>
    </location>
</feature>
<name>A0ABU5RA28_9PSEU</name>
<dbReference type="InterPro" id="IPR000209">
    <property type="entry name" value="Peptidase_S8/S53_dom"/>
</dbReference>
<accession>A0ABU5RA28</accession>
<dbReference type="InterPro" id="IPR023828">
    <property type="entry name" value="Peptidase_S8_Ser-AS"/>
</dbReference>
<feature type="active site" description="Charge relay system" evidence="5">
    <location>
        <position position="425"/>
    </location>
</feature>
<protein>
    <submittedName>
        <fullName evidence="8">S8 family serine peptidase</fullName>
    </submittedName>
</protein>
<dbReference type="EMBL" id="JAYFSI010000005">
    <property type="protein sequence ID" value="MEA5362514.1"/>
    <property type="molecule type" value="Genomic_DNA"/>
</dbReference>
<dbReference type="PROSITE" id="PS00138">
    <property type="entry name" value="SUBTILASE_SER"/>
    <property type="match status" value="1"/>
</dbReference>
<gene>
    <name evidence="8" type="ORF">VA596_23460</name>
</gene>
<dbReference type="PROSITE" id="PS00136">
    <property type="entry name" value="SUBTILASE_ASP"/>
    <property type="match status" value="1"/>
</dbReference>
<dbReference type="InterPro" id="IPR022398">
    <property type="entry name" value="Peptidase_S8_His-AS"/>
</dbReference>
<feature type="domain" description="Peptidase S8/S53" evidence="7">
    <location>
        <begin position="210"/>
        <end position="470"/>
    </location>
</feature>
<dbReference type="Pfam" id="PF00082">
    <property type="entry name" value="Peptidase_S8"/>
    <property type="match status" value="1"/>
</dbReference>
<dbReference type="Proteomes" id="UP001304298">
    <property type="component" value="Unassembled WGS sequence"/>
</dbReference>
<evidence type="ECO:0000256" key="3">
    <source>
        <dbReference type="ARBA" id="ARBA00022801"/>
    </source>
</evidence>
<comment type="caution">
    <text evidence="8">The sequence shown here is derived from an EMBL/GenBank/DDBJ whole genome shotgun (WGS) entry which is preliminary data.</text>
</comment>
<organism evidence="8 9">
    <name type="scientific">Amycolatopsis heterodermiae</name>
    <dbReference type="NCBI Taxonomy" id="3110235"/>
    <lineage>
        <taxon>Bacteria</taxon>
        <taxon>Bacillati</taxon>
        <taxon>Actinomycetota</taxon>
        <taxon>Actinomycetes</taxon>
        <taxon>Pseudonocardiales</taxon>
        <taxon>Pseudonocardiaceae</taxon>
        <taxon>Amycolatopsis</taxon>
    </lineage>
</organism>